<reference evidence="6 7" key="1">
    <citation type="submission" date="2018-10" db="EMBL/GenBank/DDBJ databases">
        <title>Xanthobacter tagetidis genome sequencing and assembly.</title>
        <authorList>
            <person name="Maclea K.S."/>
            <person name="Goen A.E."/>
            <person name="Fatima S.A."/>
        </authorList>
    </citation>
    <scope>NUCLEOTIDE SEQUENCE [LARGE SCALE GENOMIC DNA]</scope>
    <source>
        <strain evidence="6 7">ATCC 700314</strain>
    </source>
</reference>
<protein>
    <submittedName>
        <fullName evidence="6">ABC transporter substrate-binding protein</fullName>
    </submittedName>
</protein>
<dbReference type="SUPFAM" id="SSF53850">
    <property type="entry name" value="Periplasmic binding protein-like II"/>
    <property type="match status" value="1"/>
</dbReference>
<dbReference type="OrthoDB" id="7251568at2"/>
<dbReference type="Pfam" id="PF09084">
    <property type="entry name" value="NMT1"/>
    <property type="match status" value="1"/>
</dbReference>
<feature type="domain" description="SsuA/THI5-like" evidence="5">
    <location>
        <begin position="39"/>
        <end position="243"/>
    </location>
</feature>
<comment type="subcellular location">
    <subcellularLocation>
        <location evidence="1">Periplasm</location>
    </subcellularLocation>
</comment>
<dbReference type="EMBL" id="RCTF01000010">
    <property type="protein sequence ID" value="RLP77631.1"/>
    <property type="molecule type" value="Genomic_DNA"/>
</dbReference>
<feature type="signal peptide" evidence="4">
    <location>
        <begin position="1"/>
        <end position="22"/>
    </location>
</feature>
<sequence length="316" mass="32965">MMFHRALLAAAMSAALLGAAQAQDVIRIGGTANYGPVLPVKAAEKLGLFEKAGVKMQFTNFAGGAQSMEGLAAGEADLINYFPPGLALAKARGVKATIVGASTTTPRGWAIMVAKDSPITDIKQLVGKKVGVTTNGATTDFFALWAAKQAGGAITRVPLGGGGLVPGLLAGNVEAISTYPPLTYRLALGGQARILVDLGSAMSANLPDVWIASDEVINKKPEALRRALVALYSAIKYMQDNPDWTLKLLEEQAQLAPDIAKEEFKQTIMGLSSTGTLKEADVAASLELGSLAGNVKMPDPKSLFTDKFVPVQTISP</sequence>
<evidence type="ECO:0000259" key="5">
    <source>
        <dbReference type="Pfam" id="PF09084"/>
    </source>
</evidence>
<proteinExistence type="inferred from homology"/>
<comment type="caution">
    <text evidence="6">The sequence shown here is derived from an EMBL/GenBank/DDBJ whole genome shotgun (WGS) entry which is preliminary data.</text>
</comment>
<dbReference type="GO" id="GO:0042597">
    <property type="term" value="C:periplasmic space"/>
    <property type="evidence" value="ECO:0007669"/>
    <property type="project" value="UniProtKB-SubCell"/>
</dbReference>
<keyword evidence="7" id="KW-1185">Reference proteome</keyword>
<dbReference type="AlphaFoldDB" id="A0A3L7ADA1"/>
<dbReference type="Proteomes" id="UP000269692">
    <property type="component" value="Unassembled WGS sequence"/>
</dbReference>
<evidence type="ECO:0000256" key="3">
    <source>
        <dbReference type="ARBA" id="ARBA00022729"/>
    </source>
</evidence>
<dbReference type="PANTHER" id="PTHR30024">
    <property type="entry name" value="ALIPHATIC SULFONATES-BINDING PROTEIN-RELATED"/>
    <property type="match status" value="1"/>
</dbReference>
<accession>A0A3L7ADA1</accession>
<evidence type="ECO:0000256" key="1">
    <source>
        <dbReference type="ARBA" id="ARBA00004418"/>
    </source>
</evidence>
<evidence type="ECO:0000256" key="4">
    <source>
        <dbReference type="SAM" id="SignalP"/>
    </source>
</evidence>
<dbReference type="RefSeq" id="WP_121623810.1">
    <property type="nucleotide sequence ID" value="NZ_JACIIW010000001.1"/>
</dbReference>
<evidence type="ECO:0000256" key="2">
    <source>
        <dbReference type="ARBA" id="ARBA00010742"/>
    </source>
</evidence>
<organism evidence="6 7">
    <name type="scientific">Xanthobacter tagetidis</name>
    <dbReference type="NCBI Taxonomy" id="60216"/>
    <lineage>
        <taxon>Bacteria</taxon>
        <taxon>Pseudomonadati</taxon>
        <taxon>Pseudomonadota</taxon>
        <taxon>Alphaproteobacteria</taxon>
        <taxon>Hyphomicrobiales</taxon>
        <taxon>Xanthobacteraceae</taxon>
        <taxon>Xanthobacter</taxon>
    </lineage>
</organism>
<comment type="similarity">
    <text evidence="2">Belongs to the bacterial solute-binding protein SsuA/TauA family.</text>
</comment>
<keyword evidence="3 4" id="KW-0732">Signal</keyword>
<dbReference type="PANTHER" id="PTHR30024:SF47">
    <property type="entry name" value="TAURINE-BINDING PERIPLASMIC PROTEIN"/>
    <property type="match status" value="1"/>
</dbReference>
<dbReference type="InterPro" id="IPR015168">
    <property type="entry name" value="SsuA/THI5"/>
</dbReference>
<evidence type="ECO:0000313" key="6">
    <source>
        <dbReference type="EMBL" id="RLP77631.1"/>
    </source>
</evidence>
<gene>
    <name evidence="6" type="ORF">D9R14_13255</name>
</gene>
<name>A0A3L7ADA1_9HYPH</name>
<dbReference type="Gene3D" id="3.40.190.10">
    <property type="entry name" value="Periplasmic binding protein-like II"/>
    <property type="match status" value="2"/>
</dbReference>
<evidence type="ECO:0000313" key="7">
    <source>
        <dbReference type="Proteomes" id="UP000269692"/>
    </source>
</evidence>
<feature type="chain" id="PRO_5017972236" evidence="4">
    <location>
        <begin position="23"/>
        <end position="316"/>
    </location>
</feature>